<reference evidence="1" key="1">
    <citation type="journal article" date="2023" name="IScience">
        <title>Live-bearing cockroach genome reveals convergent evolutionary mechanisms linked to viviparity in insects and beyond.</title>
        <authorList>
            <person name="Fouks B."/>
            <person name="Harrison M.C."/>
            <person name="Mikhailova A.A."/>
            <person name="Marchal E."/>
            <person name="English S."/>
            <person name="Carruthers M."/>
            <person name="Jennings E.C."/>
            <person name="Chiamaka E.L."/>
            <person name="Frigard R.A."/>
            <person name="Pippel M."/>
            <person name="Attardo G.M."/>
            <person name="Benoit J.B."/>
            <person name="Bornberg-Bauer E."/>
            <person name="Tobe S.S."/>
        </authorList>
    </citation>
    <scope>NUCLEOTIDE SEQUENCE</scope>
    <source>
        <strain evidence="1">Stay&amp;Tobe</strain>
    </source>
</reference>
<gene>
    <name evidence="1" type="ORF">L9F63_001635</name>
</gene>
<feature type="non-terminal residue" evidence="1">
    <location>
        <position position="1"/>
    </location>
</feature>
<keyword evidence="2" id="KW-1185">Reference proteome</keyword>
<organism evidence="1 2">
    <name type="scientific">Diploptera punctata</name>
    <name type="common">Pacific beetle cockroach</name>
    <dbReference type="NCBI Taxonomy" id="6984"/>
    <lineage>
        <taxon>Eukaryota</taxon>
        <taxon>Metazoa</taxon>
        <taxon>Ecdysozoa</taxon>
        <taxon>Arthropoda</taxon>
        <taxon>Hexapoda</taxon>
        <taxon>Insecta</taxon>
        <taxon>Pterygota</taxon>
        <taxon>Neoptera</taxon>
        <taxon>Polyneoptera</taxon>
        <taxon>Dictyoptera</taxon>
        <taxon>Blattodea</taxon>
        <taxon>Blaberoidea</taxon>
        <taxon>Blaberidae</taxon>
        <taxon>Diplopterinae</taxon>
        <taxon>Diploptera</taxon>
    </lineage>
</organism>
<protein>
    <submittedName>
        <fullName evidence="1">Uncharacterized protein</fullName>
    </submittedName>
</protein>
<evidence type="ECO:0000313" key="2">
    <source>
        <dbReference type="Proteomes" id="UP001233999"/>
    </source>
</evidence>
<dbReference type="AlphaFoldDB" id="A0AAD8A5I1"/>
<proteinExistence type="predicted"/>
<dbReference type="EMBL" id="JASPKZ010003856">
    <property type="protein sequence ID" value="KAJ9591818.1"/>
    <property type="molecule type" value="Genomic_DNA"/>
</dbReference>
<feature type="non-terminal residue" evidence="1">
    <location>
        <position position="57"/>
    </location>
</feature>
<dbReference type="Proteomes" id="UP001233999">
    <property type="component" value="Unassembled WGS sequence"/>
</dbReference>
<comment type="caution">
    <text evidence="1">The sequence shown here is derived from an EMBL/GenBank/DDBJ whole genome shotgun (WGS) entry which is preliminary data.</text>
</comment>
<sequence>TNGLSLPTLHYSNRSLQWSSRSPSGIRMVPCKQCELTCSQPISPRIILRRERNIRRL</sequence>
<accession>A0AAD8A5I1</accession>
<reference evidence="1" key="2">
    <citation type="submission" date="2023-05" db="EMBL/GenBank/DDBJ databases">
        <authorList>
            <person name="Fouks B."/>
        </authorList>
    </citation>
    <scope>NUCLEOTIDE SEQUENCE</scope>
    <source>
        <strain evidence="1">Stay&amp;Tobe</strain>
        <tissue evidence="1">Testes</tissue>
    </source>
</reference>
<evidence type="ECO:0000313" key="1">
    <source>
        <dbReference type="EMBL" id="KAJ9591818.1"/>
    </source>
</evidence>
<name>A0AAD8A5I1_DIPPU</name>